<dbReference type="OrthoDB" id="1939479at2759"/>
<dbReference type="Proteomes" id="UP000298663">
    <property type="component" value="Unassembled WGS sequence"/>
</dbReference>
<reference evidence="6 7" key="2">
    <citation type="journal article" date="2019" name="G3 (Bethesda)">
        <title>Hybrid Assembly of the Genome of the Entomopathogenic Nematode Steinernema carpocapsae Identifies the X-Chromosome.</title>
        <authorList>
            <person name="Serra L."/>
            <person name="Macchietto M."/>
            <person name="Macias-Munoz A."/>
            <person name="McGill C.J."/>
            <person name="Rodriguez I.M."/>
            <person name="Rodriguez B."/>
            <person name="Murad R."/>
            <person name="Mortazavi A."/>
        </authorList>
    </citation>
    <scope>NUCLEOTIDE SEQUENCE [LARGE SCALE GENOMIC DNA]</scope>
    <source>
        <strain evidence="6 7">ALL</strain>
    </source>
</reference>
<dbReference type="InterPro" id="IPR038765">
    <property type="entry name" value="Papain-like_cys_pep_sf"/>
</dbReference>
<evidence type="ECO:0000256" key="3">
    <source>
        <dbReference type="ARBA" id="ARBA00022801"/>
    </source>
</evidence>
<dbReference type="EMBL" id="AZBU02000011">
    <property type="protein sequence ID" value="TKR60992.1"/>
    <property type="molecule type" value="Genomic_DNA"/>
</dbReference>
<protein>
    <recommendedName>
        <fullName evidence="5">Ubiquitin-like protease family profile domain-containing protein</fullName>
    </recommendedName>
</protein>
<comment type="similarity">
    <text evidence="1">Belongs to the peptidase C48 family.</text>
</comment>
<feature type="compositionally biased region" description="Basic and acidic residues" evidence="4">
    <location>
        <begin position="211"/>
        <end position="222"/>
    </location>
</feature>
<evidence type="ECO:0000256" key="1">
    <source>
        <dbReference type="ARBA" id="ARBA00005234"/>
    </source>
</evidence>
<name>A0A4U5LXQ4_STECR</name>
<evidence type="ECO:0000313" key="6">
    <source>
        <dbReference type="EMBL" id="TKR60992.1"/>
    </source>
</evidence>
<feature type="compositionally biased region" description="Polar residues" evidence="4">
    <location>
        <begin position="229"/>
        <end position="238"/>
    </location>
</feature>
<feature type="domain" description="Ubiquitin-like protease family profile" evidence="5">
    <location>
        <begin position="89"/>
        <end position="210"/>
    </location>
</feature>
<dbReference type="GO" id="GO:0006508">
    <property type="term" value="P:proteolysis"/>
    <property type="evidence" value="ECO:0007669"/>
    <property type="project" value="UniProtKB-KW"/>
</dbReference>
<evidence type="ECO:0000313" key="7">
    <source>
        <dbReference type="Proteomes" id="UP000298663"/>
    </source>
</evidence>
<organism evidence="6 7">
    <name type="scientific">Steinernema carpocapsae</name>
    <name type="common">Entomopathogenic nematode</name>
    <dbReference type="NCBI Taxonomy" id="34508"/>
    <lineage>
        <taxon>Eukaryota</taxon>
        <taxon>Metazoa</taxon>
        <taxon>Ecdysozoa</taxon>
        <taxon>Nematoda</taxon>
        <taxon>Chromadorea</taxon>
        <taxon>Rhabditida</taxon>
        <taxon>Tylenchina</taxon>
        <taxon>Panagrolaimomorpha</taxon>
        <taxon>Strongyloidoidea</taxon>
        <taxon>Steinernematidae</taxon>
        <taxon>Steinernema</taxon>
    </lineage>
</organism>
<evidence type="ECO:0000256" key="2">
    <source>
        <dbReference type="ARBA" id="ARBA00022670"/>
    </source>
</evidence>
<reference evidence="6 7" key="1">
    <citation type="journal article" date="2015" name="Genome Biol.">
        <title>Comparative genomics of Steinernema reveals deeply conserved gene regulatory networks.</title>
        <authorList>
            <person name="Dillman A.R."/>
            <person name="Macchietto M."/>
            <person name="Porter C.F."/>
            <person name="Rogers A."/>
            <person name="Williams B."/>
            <person name="Antoshechkin I."/>
            <person name="Lee M.M."/>
            <person name="Goodwin Z."/>
            <person name="Lu X."/>
            <person name="Lewis E.E."/>
            <person name="Goodrich-Blair H."/>
            <person name="Stock S.P."/>
            <person name="Adams B.J."/>
            <person name="Sternberg P.W."/>
            <person name="Mortazavi A."/>
        </authorList>
    </citation>
    <scope>NUCLEOTIDE SEQUENCE [LARGE SCALE GENOMIC DNA]</scope>
    <source>
        <strain evidence="6 7">ALL</strain>
    </source>
</reference>
<comment type="caution">
    <text evidence="6">The sequence shown here is derived from an EMBL/GenBank/DDBJ whole genome shotgun (WGS) entry which is preliminary data.</text>
</comment>
<keyword evidence="2" id="KW-0645">Protease</keyword>
<keyword evidence="3" id="KW-0378">Hydrolase</keyword>
<accession>A0A4U5LXQ4</accession>
<dbReference type="SUPFAM" id="SSF54001">
    <property type="entry name" value="Cysteine proteinases"/>
    <property type="match status" value="1"/>
</dbReference>
<dbReference type="GO" id="GO:0008234">
    <property type="term" value="F:cysteine-type peptidase activity"/>
    <property type="evidence" value="ECO:0007669"/>
    <property type="project" value="InterPro"/>
</dbReference>
<dbReference type="InterPro" id="IPR003653">
    <property type="entry name" value="Peptidase_C48_C"/>
</dbReference>
<evidence type="ECO:0000256" key="4">
    <source>
        <dbReference type="SAM" id="MobiDB-lite"/>
    </source>
</evidence>
<keyword evidence="7" id="KW-1185">Reference proteome</keyword>
<feature type="region of interest" description="Disordered" evidence="4">
    <location>
        <begin position="209"/>
        <end position="238"/>
    </location>
</feature>
<dbReference type="Pfam" id="PF02902">
    <property type="entry name" value="Peptidase_C48"/>
    <property type="match status" value="1"/>
</dbReference>
<evidence type="ECO:0000259" key="5">
    <source>
        <dbReference type="Pfam" id="PF02902"/>
    </source>
</evidence>
<dbReference type="AlphaFoldDB" id="A0A4U5LXQ4"/>
<dbReference type="Gene3D" id="3.40.395.10">
    <property type="entry name" value="Adenoviral Proteinase, Chain A"/>
    <property type="match status" value="1"/>
</dbReference>
<sequence>MCSASLQQTMFKGKFLKAEEVLEITKSAWNVAEDNVTGNNYLSGNMITLSLLTLQEHLPSAKDVAFVSPDFFHGNEGPMNYVVKGEQESKFVLFPRAHNEHWTLWCLNVSDWSLTHYNSMRTTSKAGSQPQYLQKDYIRILKSARHTFKPKGCLKLNFAETPASHRQKDGFNCGVFVLDFAKQIMLNGKVKNQPGFDVAATRQMVATLNSRAEKEDGKKPDEAEIDSIQCASNGYNLD</sequence>
<proteinExistence type="inferred from homology"/>
<gene>
    <name evidence="6" type="ORF">L596_028165</name>
</gene>